<dbReference type="InterPro" id="IPR027417">
    <property type="entry name" value="P-loop_NTPase"/>
</dbReference>
<dbReference type="GO" id="GO:0006289">
    <property type="term" value="P:nucleotide-excision repair"/>
    <property type="evidence" value="ECO:0007669"/>
    <property type="project" value="TreeGrafter"/>
</dbReference>
<dbReference type="Proteomes" id="UP000663292">
    <property type="component" value="Chromosome"/>
</dbReference>
<keyword evidence="1" id="KW-0547">Nucleotide-binding</keyword>
<keyword evidence="5" id="KW-0378">Hydrolase</keyword>
<dbReference type="PANTHER" id="PTHR47957">
    <property type="entry name" value="ATP-DEPENDENT HELICASE HRQ1"/>
    <property type="match status" value="1"/>
</dbReference>
<evidence type="ECO:0000256" key="2">
    <source>
        <dbReference type="ARBA" id="ARBA00022840"/>
    </source>
</evidence>
<dbReference type="Pfam" id="PF09369">
    <property type="entry name" value="MZB"/>
    <property type="match status" value="1"/>
</dbReference>
<dbReference type="PANTHER" id="PTHR47957:SF3">
    <property type="entry name" value="ATP-DEPENDENT HELICASE HRQ1"/>
    <property type="match status" value="1"/>
</dbReference>
<evidence type="ECO:0000259" key="3">
    <source>
        <dbReference type="PROSITE" id="PS51192"/>
    </source>
</evidence>
<evidence type="ECO:0000259" key="4">
    <source>
        <dbReference type="PROSITE" id="PS51194"/>
    </source>
</evidence>
<accession>A0A897NMR2</accession>
<keyword evidence="6" id="KW-1185">Reference proteome</keyword>
<feature type="domain" description="Helicase C-terminal" evidence="4">
    <location>
        <begin position="929"/>
        <end position="1097"/>
    </location>
</feature>
<organism evidence="5 6">
    <name type="scientific">Halapricum desulfuricans</name>
    <dbReference type="NCBI Taxonomy" id="2841257"/>
    <lineage>
        <taxon>Archaea</taxon>
        <taxon>Methanobacteriati</taxon>
        <taxon>Methanobacteriota</taxon>
        <taxon>Stenosarchaea group</taxon>
        <taxon>Halobacteria</taxon>
        <taxon>Halobacteriales</taxon>
        <taxon>Haloarculaceae</taxon>
        <taxon>Halapricum</taxon>
    </lineage>
</organism>
<dbReference type="EMBL" id="CP064791">
    <property type="protein sequence ID" value="QSG13724.1"/>
    <property type="molecule type" value="Genomic_DNA"/>
</dbReference>
<evidence type="ECO:0000256" key="1">
    <source>
        <dbReference type="ARBA" id="ARBA00022741"/>
    </source>
</evidence>
<keyword evidence="5" id="KW-0347">Helicase</keyword>
<evidence type="ECO:0000313" key="6">
    <source>
        <dbReference type="Proteomes" id="UP000663292"/>
    </source>
</evidence>
<keyword evidence="2" id="KW-0067">ATP-binding</keyword>
<dbReference type="InterPro" id="IPR001650">
    <property type="entry name" value="Helicase_C-like"/>
</dbReference>
<dbReference type="InterPro" id="IPR011545">
    <property type="entry name" value="DEAD/DEAH_box_helicase_dom"/>
</dbReference>
<dbReference type="InterPro" id="IPR018973">
    <property type="entry name" value="MZB"/>
</dbReference>
<dbReference type="GO" id="GO:0003676">
    <property type="term" value="F:nucleic acid binding"/>
    <property type="evidence" value="ECO:0007669"/>
    <property type="project" value="InterPro"/>
</dbReference>
<dbReference type="Pfam" id="PF00271">
    <property type="entry name" value="Helicase_C"/>
    <property type="match status" value="1"/>
</dbReference>
<sequence>MHDPQHTLNEAVDRASEITWWNRRMTKLNEIPNLDNAYDFVETDLVERKGPYLELVKAPQAASEPASEFLDSLEYHDDITNAVVSELFDGDDSGSLYQHQAETIEAIERTNNDTILSVPTATGKTESFFFPILNHCLSTDEEGLKSLVIYPMKTLSVDQLNRFLTYLDHINRDRDPKDRITIGIWDGDTPHDVGSKDYEIEVDSFIRGLECPRTKEKLRVRSSTTVGTEKTEYSWIRVTRESIRQGVDILLTNPEALDYMLVNDSADTRSILGSRPGEHPLKHIVYDEAHVWSGISGAAISLLTKRLKHFYGNRDPQVTMVSATVDNPTELASSLTHTSEDNINAVDFTSREVPVKGTPDFTRFDPCTLDELVETIARTTLTADSSEELLSQNPNLEGALGTLREVSLVQDTSAGLSISEIHADWVCRPVQRIVDQLVTEGAYDTERAVLDDQDGLEQVVEAVVKSGGSSSQWYEFVIDSVPEVATFAAWFDTDTTGSVGFKKQPQLIESVAREGAENPREILETVMHFGRMAGIVTEKYHAFLKPPLKVHWCQDCHLVSRSNACRECGEEIPELQFCRRCHYPFVERGESTEDDDETDFVPIGTSEVVSHCPGCDKYVNLTDIEVPTSTLLSFMLTEICRTAPSKKTLVFSDSHASAESVGGEIIGQEYGLMAESLYVKELLDHDGAHDNYEIFKTVSEQLREAYYNPLFQNEIDEDSETYNILRQLRNDISQNAYLSNCRHLLESALVLPEPLYQATTDDLDRRVIATELYKLFALEPRVGFSKETVDIEGLTREKIVSRIGNRTTLSESAIADHVDEFLQILLDDRVITEQSWERIQQAVSEGDVGTERQDKVFDYIEAQRARVNDSGAFTRSFDSGVFTRIPKQDESSLRLIPRVSYCTECFSTHPVPEGLEADTCRSCGAAVETYDRYEIKPDGSYEGQGYADVDSDWQWPVDHWAYELNRPLEESEDGTPEFVTVGIHKGNIPPTLRGAIEESFRKDDPDVNIVSATPTMELGVDIGTLDTVTQVGIPPNLTNYVQRSGRTGRTRGSSSLVMTVVRGDHPVDNHYYANLEGFFRNFEPVRVPDPFEFDELLAGHVMTTVIAYLARNPHESNIFSQIYELETKNTDLQKYVSEVTERLNILREFILEEKRSELTNYIREVFGEEGVRVFERIFVEDGNLSLQHRADFTFQKLTAMSGSTETNKRLSERHNRLDSWLSLLGYLANYRDFGQQFPVKFSGRQDSIEFESSGRLYDMFPGEENALGSVLSLHGTQYVVSDVHGTTTPISEVAVCINEDCDRPFQAYQTDTEHCPHCEEPLAETNIHGVGSVECRTTRGGEEGYHTRGILSTHIAPSEGGDEVTVDERTLFGVQCPVEYGEYAVTDFVYAFERGHSRSPDRTTLRSEALIEREKGGSSEGLSWEERLEDVSKETYAPVGQRYHTQGLKLNLPRSELEERLSEALPDETDWPQAIASFEQALTKAVAIVGEFDQQDFRIKTVLKPETVEVYLVDGRQGGNGITWRIRQELEDDLLSAIAEVAACERCADFCEECLLLSRTPPAYLENDLLNKYTLRAFLGDSTMALTDGGD</sequence>
<dbReference type="GO" id="GO:0043138">
    <property type="term" value="F:3'-5' DNA helicase activity"/>
    <property type="evidence" value="ECO:0007669"/>
    <property type="project" value="TreeGrafter"/>
</dbReference>
<protein>
    <submittedName>
        <fullName evidence="5">Distinct helicase family with a unique C-terminal domain including a metal-binding cysteine cluster</fullName>
    </submittedName>
</protein>
<proteinExistence type="predicted"/>
<evidence type="ECO:0000313" key="5">
    <source>
        <dbReference type="EMBL" id="QSG13724.1"/>
    </source>
</evidence>
<dbReference type="Gene3D" id="3.40.50.300">
    <property type="entry name" value="P-loop containing nucleotide triphosphate hydrolases"/>
    <property type="match status" value="2"/>
</dbReference>
<gene>
    <name evidence="5" type="ORF">HSEST_0168</name>
</gene>
<name>A0A897NMR2_9EURY</name>
<dbReference type="PROSITE" id="PS51194">
    <property type="entry name" value="HELICASE_CTER"/>
    <property type="match status" value="1"/>
</dbReference>
<dbReference type="InterPro" id="IPR014001">
    <property type="entry name" value="Helicase_ATP-bd"/>
</dbReference>
<dbReference type="GO" id="GO:0036297">
    <property type="term" value="P:interstrand cross-link repair"/>
    <property type="evidence" value="ECO:0007669"/>
    <property type="project" value="TreeGrafter"/>
</dbReference>
<dbReference type="Pfam" id="PF00270">
    <property type="entry name" value="DEAD"/>
    <property type="match status" value="2"/>
</dbReference>
<dbReference type="SMART" id="SM00487">
    <property type="entry name" value="DEXDc"/>
    <property type="match status" value="1"/>
</dbReference>
<dbReference type="SMART" id="SM00490">
    <property type="entry name" value="HELICc"/>
    <property type="match status" value="1"/>
</dbReference>
<dbReference type="SUPFAM" id="SSF52540">
    <property type="entry name" value="P-loop containing nucleoside triphosphate hydrolases"/>
    <property type="match status" value="2"/>
</dbReference>
<feature type="domain" description="Helicase ATP-binding" evidence="3">
    <location>
        <begin position="105"/>
        <end position="343"/>
    </location>
</feature>
<reference evidence="5 6" key="1">
    <citation type="submission" date="2020-11" db="EMBL/GenBank/DDBJ databases">
        <title>Carbohydrate-dependent, anaerobic sulfur respiration: A novel catabolism in halophilic archaea.</title>
        <authorList>
            <person name="Sorokin D.Y."/>
            <person name="Messina E."/>
            <person name="Smedile F."/>
            <person name="La Cono V."/>
            <person name="Hallsworth J.E."/>
            <person name="Yakimov M.M."/>
        </authorList>
    </citation>
    <scope>NUCLEOTIDE SEQUENCE [LARGE SCALE GENOMIC DNA]</scope>
    <source>
        <strain evidence="5 6">HSR-Est</strain>
    </source>
</reference>
<dbReference type="PROSITE" id="PS51192">
    <property type="entry name" value="HELICASE_ATP_BIND_1"/>
    <property type="match status" value="1"/>
</dbReference>
<dbReference type="GO" id="GO:0005524">
    <property type="term" value="F:ATP binding"/>
    <property type="evidence" value="ECO:0007669"/>
    <property type="project" value="UniProtKB-KW"/>
</dbReference>